<dbReference type="AlphaFoldDB" id="A0A1S3ZYA5"/>
<dbReference type="Proteomes" id="UP000790787">
    <property type="component" value="Chromosome 21"/>
</dbReference>
<evidence type="ECO:0000313" key="2">
    <source>
        <dbReference type="RefSeq" id="XP_016469314.1"/>
    </source>
</evidence>
<dbReference type="PANTHER" id="PTHR31260:SF42">
    <property type="entry name" value="RESTRICTION ENDONUCLEASE DOMAIN-CONTAINING PROTEIN"/>
    <property type="match status" value="1"/>
</dbReference>
<dbReference type="RefSeq" id="XP_016469318.1">
    <property type="nucleotide sequence ID" value="XM_016613832.1"/>
</dbReference>
<dbReference type="PaxDb" id="4097-A0A1S3ZYA5"/>
<dbReference type="KEGG" id="nta:107791714"/>
<evidence type="ECO:0000313" key="1">
    <source>
        <dbReference type="Proteomes" id="UP000790787"/>
    </source>
</evidence>
<reference evidence="2 3" key="2">
    <citation type="submission" date="2025-04" db="UniProtKB">
        <authorList>
            <consortium name="RefSeq"/>
        </authorList>
    </citation>
    <scope>IDENTIFICATION</scope>
</reference>
<protein>
    <submittedName>
        <fullName evidence="2 3">Uncharacterized protein</fullName>
    </submittedName>
</protein>
<dbReference type="OrthoDB" id="1263236at2759"/>
<dbReference type="STRING" id="4097.A0A1S3ZYA5"/>
<evidence type="ECO:0000313" key="6">
    <source>
        <dbReference type="RefSeq" id="XP_016469319.1"/>
    </source>
</evidence>
<sequence>MADSESRQFSPDKEPCFAEELLDWQRRELPRRFLSGQVVWDDDAFIPEGASEKHRVIFRRIYRKYFLQIFASDGFDIDIYPGKAKAAMLIPYLDFEKEIDLLMELANHAIQDYNSKETNVYKYEVLYVEKVNFILAECREFFMTVKVKNLTLRSPKETFQIHAYKGPDGENIFCLCRRKLLV</sequence>
<dbReference type="RefSeq" id="XP_016469319.1">
    <property type="nucleotide sequence ID" value="XM_016613833.1"/>
</dbReference>
<evidence type="ECO:0000313" key="5">
    <source>
        <dbReference type="RefSeq" id="XP_016469318.1"/>
    </source>
</evidence>
<dbReference type="RefSeq" id="XP_016469317.1">
    <property type="nucleotide sequence ID" value="XM_016613831.1"/>
</dbReference>
<dbReference type="PANTHER" id="PTHR31260">
    <property type="entry name" value="CYSTATIN/MONELLIN SUPERFAMILY PROTEIN"/>
    <property type="match status" value="1"/>
</dbReference>
<keyword evidence="1" id="KW-1185">Reference proteome</keyword>
<accession>A0A1S3ZYA5</accession>
<gene>
    <name evidence="2 3 4 5 6" type="primary">LOC107791714</name>
</gene>
<organism evidence="2">
    <name type="scientific">Nicotiana tabacum</name>
    <name type="common">Common tobacco</name>
    <dbReference type="NCBI Taxonomy" id="4097"/>
    <lineage>
        <taxon>Eukaryota</taxon>
        <taxon>Viridiplantae</taxon>
        <taxon>Streptophyta</taxon>
        <taxon>Embryophyta</taxon>
        <taxon>Tracheophyta</taxon>
        <taxon>Spermatophyta</taxon>
        <taxon>Magnoliopsida</taxon>
        <taxon>eudicotyledons</taxon>
        <taxon>Gunneridae</taxon>
        <taxon>Pentapetalae</taxon>
        <taxon>asterids</taxon>
        <taxon>lamiids</taxon>
        <taxon>Solanales</taxon>
        <taxon>Solanaceae</taxon>
        <taxon>Nicotianoideae</taxon>
        <taxon>Nicotianeae</taxon>
        <taxon>Nicotiana</taxon>
    </lineage>
</organism>
<dbReference type="GeneID" id="107791714"/>
<dbReference type="InterPro" id="IPR006462">
    <property type="entry name" value="MS5"/>
</dbReference>
<proteinExistence type="predicted"/>
<dbReference type="RefSeq" id="XP_016469314.1">
    <property type="nucleotide sequence ID" value="XM_016613828.1"/>
</dbReference>
<name>A0A1S3ZYA5_TOBAC</name>
<reference key="1">
    <citation type="journal article" date="2014" name="Nat. Commun.">
        <title>The tobacco genome sequence and its comparison with those of tomato and potato.</title>
        <authorList>
            <person name="Sierro N."/>
            <person name="Battey J.N."/>
            <person name="Ouadi S."/>
            <person name="Bakaher N."/>
            <person name="Bovet L."/>
            <person name="Willig A."/>
            <person name="Goepfert S."/>
            <person name="Peitsch M.C."/>
            <person name="Ivanov N.V."/>
        </authorList>
    </citation>
    <scope>NUCLEOTIDE SEQUENCE [LARGE SCALE GENOMIC DNA]</scope>
    <source>
        <strain>cv. TN90</strain>
    </source>
</reference>
<evidence type="ECO:0000313" key="3">
    <source>
        <dbReference type="RefSeq" id="XP_016469315.1"/>
    </source>
</evidence>
<dbReference type="RefSeq" id="XP_016469315.1">
    <property type="nucleotide sequence ID" value="XM_016613829.1"/>
</dbReference>
<evidence type="ECO:0000313" key="4">
    <source>
        <dbReference type="RefSeq" id="XP_016469317.1"/>
    </source>
</evidence>